<sequence>MARAFSCCCLSIITCLLLLLSFAEASSDPQAALPFDPRAAQDDRPQAGDVICTPFGLCLPCPEDALTQPFCQPFGNRRLMHCTNSTSPPASQMDSTPETPAWQACGRIVVRERADFYEWVGCNVLFAVVSIAVGVVRWRRGEASRKMGLAARIGVGGR</sequence>
<dbReference type="EMBL" id="ML178843">
    <property type="protein sequence ID" value="TFK97899.1"/>
    <property type="molecule type" value="Genomic_DNA"/>
</dbReference>
<evidence type="ECO:0000256" key="2">
    <source>
        <dbReference type="SAM" id="SignalP"/>
    </source>
</evidence>
<protein>
    <submittedName>
        <fullName evidence="3">Uncharacterized protein</fullName>
    </submittedName>
</protein>
<gene>
    <name evidence="3" type="ORF">BDV98DRAFT_553360</name>
</gene>
<keyword evidence="1" id="KW-1133">Transmembrane helix</keyword>
<evidence type="ECO:0000313" key="3">
    <source>
        <dbReference type="EMBL" id="TFK97899.1"/>
    </source>
</evidence>
<dbReference type="OrthoDB" id="2525787at2759"/>
<keyword evidence="4" id="KW-1185">Reference proteome</keyword>
<keyword evidence="2" id="KW-0732">Signal</keyword>
<feature type="chain" id="PRO_5022737448" evidence="2">
    <location>
        <begin position="26"/>
        <end position="158"/>
    </location>
</feature>
<dbReference type="AlphaFoldDB" id="A0A5C3QA33"/>
<dbReference type="Proteomes" id="UP000305067">
    <property type="component" value="Unassembled WGS sequence"/>
</dbReference>
<evidence type="ECO:0000313" key="4">
    <source>
        <dbReference type="Proteomes" id="UP000305067"/>
    </source>
</evidence>
<name>A0A5C3QA33_9AGAR</name>
<feature type="transmembrane region" description="Helical" evidence="1">
    <location>
        <begin position="116"/>
        <end position="138"/>
    </location>
</feature>
<reference evidence="3 4" key="1">
    <citation type="journal article" date="2019" name="Nat. Ecol. Evol.">
        <title>Megaphylogeny resolves global patterns of mushroom evolution.</title>
        <authorList>
            <person name="Varga T."/>
            <person name="Krizsan K."/>
            <person name="Foldi C."/>
            <person name="Dima B."/>
            <person name="Sanchez-Garcia M."/>
            <person name="Sanchez-Ramirez S."/>
            <person name="Szollosi G.J."/>
            <person name="Szarkandi J.G."/>
            <person name="Papp V."/>
            <person name="Albert L."/>
            <person name="Andreopoulos W."/>
            <person name="Angelini C."/>
            <person name="Antonin V."/>
            <person name="Barry K.W."/>
            <person name="Bougher N.L."/>
            <person name="Buchanan P."/>
            <person name="Buyck B."/>
            <person name="Bense V."/>
            <person name="Catcheside P."/>
            <person name="Chovatia M."/>
            <person name="Cooper J."/>
            <person name="Damon W."/>
            <person name="Desjardin D."/>
            <person name="Finy P."/>
            <person name="Geml J."/>
            <person name="Haridas S."/>
            <person name="Hughes K."/>
            <person name="Justo A."/>
            <person name="Karasinski D."/>
            <person name="Kautmanova I."/>
            <person name="Kiss B."/>
            <person name="Kocsube S."/>
            <person name="Kotiranta H."/>
            <person name="LaButti K.M."/>
            <person name="Lechner B.E."/>
            <person name="Liimatainen K."/>
            <person name="Lipzen A."/>
            <person name="Lukacs Z."/>
            <person name="Mihaltcheva S."/>
            <person name="Morgado L.N."/>
            <person name="Niskanen T."/>
            <person name="Noordeloos M.E."/>
            <person name="Ohm R.A."/>
            <person name="Ortiz-Santana B."/>
            <person name="Ovrebo C."/>
            <person name="Racz N."/>
            <person name="Riley R."/>
            <person name="Savchenko A."/>
            <person name="Shiryaev A."/>
            <person name="Soop K."/>
            <person name="Spirin V."/>
            <person name="Szebenyi C."/>
            <person name="Tomsovsky M."/>
            <person name="Tulloss R.E."/>
            <person name="Uehling J."/>
            <person name="Grigoriev I.V."/>
            <person name="Vagvolgyi C."/>
            <person name="Papp T."/>
            <person name="Martin F.M."/>
            <person name="Miettinen O."/>
            <person name="Hibbett D.S."/>
            <person name="Nagy L.G."/>
        </authorList>
    </citation>
    <scope>NUCLEOTIDE SEQUENCE [LARGE SCALE GENOMIC DNA]</scope>
    <source>
        <strain evidence="3 4">CBS 309.79</strain>
    </source>
</reference>
<keyword evidence="1" id="KW-0812">Transmembrane</keyword>
<feature type="signal peptide" evidence="2">
    <location>
        <begin position="1"/>
        <end position="25"/>
    </location>
</feature>
<organism evidence="3 4">
    <name type="scientific">Pterulicium gracile</name>
    <dbReference type="NCBI Taxonomy" id="1884261"/>
    <lineage>
        <taxon>Eukaryota</taxon>
        <taxon>Fungi</taxon>
        <taxon>Dikarya</taxon>
        <taxon>Basidiomycota</taxon>
        <taxon>Agaricomycotina</taxon>
        <taxon>Agaricomycetes</taxon>
        <taxon>Agaricomycetidae</taxon>
        <taxon>Agaricales</taxon>
        <taxon>Pleurotineae</taxon>
        <taxon>Pterulaceae</taxon>
        <taxon>Pterulicium</taxon>
    </lineage>
</organism>
<accession>A0A5C3QA33</accession>
<keyword evidence="1" id="KW-0472">Membrane</keyword>
<proteinExistence type="predicted"/>
<evidence type="ECO:0000256" key="1">
    <source>
        <dbReference type="SAM" id="Phobius"/>
    </source>
</evidence>